<accession>A0A1I1S201</accession>
<dbReference type="PANTHER" id="PTHR43259:SF1">
    <property type="entry name" value="N-ACETYLTRANSFERASE DOMAIN-CONTAINING PROTEIN"/>
    <property type="match status" value="1"/>
</dbReference>
<dbReference type="Pfam" id="PF00583">
    <property type="entry name" value="Acetyltransf_1"/>
    <property type="match status" value="1"/>
</dbReference>
<dbReference type="GO" id="GO:0016747">
    <property type="term" value="F:acyltransferase activity, transferring groups other than amino-acyl groups"/>
    <property type="evidence" value="ECO:0007669"/>
    <property type="project" value="InterPro"/>
</dbReference>
<dbReference type="STRING" id="640948.SAMN05216238_101191"/>
<dbReference type="PROSITE" id="PS51186">
    <property type="entry name" value="GNAT"/>
    <property type="match status" value="1"/>
</dbReference>
<evidence type="ECO:0000313" key="2">
    <source>
        <dbReference type="EMBL" id="SFD40565.1"/>
    </source>
</evidence>
<gene>
    <name evidence="2" type="ORF">SAMN05216238_101191</name>
</gene>
<sequence length="157" mass="18315">MTITFQPMDEEQFNAYYATKLHAYAREHVKAGNWDKGEALEKAEKQFKLLLPEGVETEDHHLFIIKNDDESIGTIWLYVKQTGQDKQAFIYDVELDENQRGKGYGTRTMAALEEYAKSQSISRIGLHVFAHNERALKLYQKMGYETKSYQMSKTIFF</sequence>
<dbReference type="InterPro" id="IPR000182">
    <property type="entry name" value="GNAT_dom"/>
</dbReference>
<keyword evidence="3" id="KW-1185">Reference proteome</keyword>
<dbReference type="InterPro" id="IPR016181">
    <property type="entry name" value="Acyl_CoA_acyltransferase"/>
</dbReference>
<organism evidence="2 3">
    <name type="scientific">Lentibacillus persicus</name>
    <dbReference type="NCBI Taxonomy" id="640948"/>
    <lineage>
        <taxon>Bacteria</taxon>
        <taxon>Bacillati</taxon>
        <taxon>Bacillota</taxon>
        <taxon>Bacilli</taxon>
        <taxon>Bacillales</taxon>
        <taxon>Bacillaceae</taxon>
        <taxon>Lentibacillus</taxon>
    </lineage>
</organism>
<evidence type="ECO:0000313" key="3">
    <source>
        <dbReference type="Proteomes" id="UP000199474"/>
    </source>
</evidence>
<dbReference type="OrthoDB" id="65897at2"/>
<dbReference type="Gene3D" id="3.40.630.30">
    <property type="match status" value="1"/>
</dbReference>
<name>A0A1I1S201_9BACI</name>
<dbReference type="InterPro" id="IPR052829">
    <property type="entry name" value="N-acetyltransferase_domain"/>
</dbReference>
<dbReference type="RefSeq" id="WP_090080086.1">
    <property type="nucleotide sequence ID" value="NZ_FOMR01000001.1"/>
</dbReference>
<dbReference type="CDD" id="cd04301">
    <property type="entry name" value="NAT_SF"/>
    <property type="match status" value="1"/>
</dbReference>
<feature type="domain" description="N-acetyltransferase" evidence="1">
    <location>
        <begin position="3"/>
        <end position="157"/>
    </location>
</feature>
<dbReference type="SUPFAM" id="SSF55729">
    <property type="entry name" value="Acyl-CoA N-acyltransferases (Nat)"/>
    <property type="match status" value="1"/>
</dbReference>
<proteinExistence type="predicted"/>
<dbReference type="EMBL" id="FOMR01000001">
    <property type="protein sequence ID" value="SFD40565.1"/>
    <property type="molecule type" value="Genomic_DNA"/>
</dbReference>
<evidence type="ECO:0000259" key="1">
    <source>
        <dbReference type="PROSITE" id="PS51186"/>
    </source>
</evidence>
<protein>
    <submittedName>
        <fullName evidence="2">Protein N-acetyltransferase, RimJ/RimL family</fullName>
    </submittedName>
</protein>
<reference evidence="3" key="1">
    <citation type="submission" date="2016-10" db="EMBL/GenBank/DDBJ databases">
        <authorList>
            <person name="Varghese N."/>
            <person name="Submissions S."/>
        </authorList>
    </citation>
    <scope>NUCLEOTIDE SEQUENCE [LARGE SCALE GENOMIC DNA]</scope>
    <source>
        <strain evidence="3">DSM 22530</strain>
    </source>
</reference>
<dbReference type="Proteomes" id="UP000199474">
    <property type="component" value="Unassembled WGS sequence"/>
</dbReference>
<dbReference type="AlphaFoldDB" id="A0A1I1S201"/>
<dbReference type="PANTHER" id="PTHR43259">
    <property type="entry name" value="SPT10P"/>
    <property type="match status" value="1"/>
</dbReference>
<keyword evidence="2" id="KW-0808">Transferase</keyword>